<evidence type="ECO:0000313" key="1">
    <source>
        <dbReference type="EMBL" id="USR91386.1"/>
    </source>
</evidence>
<reference evidence="1" key="1">
    <citation type="submission" date="2022-06" db="EMBL/GenBank/DDBJ databases">
        <title>Genome sequence of Phormidium yuhuli AB48 isolated from an industrial photobioreactor environment.</title>
        <authorList>
            <person name="Qiu Y."/>
            <person name="Noonan A.J.C."/>
            <person name="Dofher K."/>
            <person name="Koch M."/>
            <person name="Kieft B."/>
            <person name="Lin X."/>
            <person name="Ziels R.M."/>
            <person name="Hallam S.J."/>
        </authorList>
    </citation>
    <scope>NUCLEOTIDE SEQUENCE</scope>
    <source>
        <strain evidence="1">AB48</strain>
    </source>
</reference>
<dbReference type="RefSeq" id="WP_252663411.1">
    <property type="nucleotide sequence ID" value="NZ_CP098611.1"/>
</dbReference>
<name>A0ABY5ARI4_9CYAN</name>
<dbReference type="Proteomes" id="UP001056708">
    <property type="component" value="Chromosome"/>
</dbReference>
<organism evidence="1 2">
    <name type="scientific">Phormidium yuhuli AB48</name>
    <dbReference type="NCBI Taxonomy" id="2940671"/>
    <lineage>
        <taxon>Bacteria</taxon>
        <taxon>Bacillati</taxon>
        <taxon>Cyanobacteriota</taxon>
        <taxon>Cyanophyceae</taxon>
        <taxon>Oscillatoriophycideae</taxon>
        <taxon>Oscillatoriales</taxon>
        <taxon>Oscillatoriaceae</taxon>
        <taxon>Phormidium</taxon>
        <taxon>Phormidium yuhuli</taxon>
    </lineage>
</organism>
<protein>
    <submittedName>
        <fullName evidence="1">Uncharacterized protein</fullName>
    </submittedName>
</protein>
<accession>A0ABY5ARI4</accession>
<dbReference type="EMBL" id="CP098611">
    <property type="protein sequence ID" value="USR91386.1"/>
    <property type="molecule type" value="Genomic_DNA"/>
</dbReference>
<sequence length="137" mass="15154">MSVYLTLRDRQPYYSLLADYEPGQRAMSALDAHNGNVETTVEDLWSQTQGPPEFSRGRKLWDTLIKVLREELCGDEGLQAQFQKYTRNPGSAPLLTGLIVSLTTAAGLPIDPAISTVVILYILKIGLNVFCEYTASS</sequence>
<gene>
    <name evidence="1" type="ORF">NEA10_01185</name>
</gene>
<keyword evidence="2" id="KW-1185">Reference proteome</keyword>
<proteinExistence type="predicted"/>
<evidence type="ECO:0000313" key="2">
    <source>
        <dbReference type="Proteomes" id="UP001056708"/>
    </source>
</evidence>